<dbReference type="InterPro" id="IPR045713">
    <property type="entry name" value="DUF6069"/>
</dbReference>
<feature type="transmembrane region" description="Helical" evidence="1">
    <location>
        <begin position="61"/>
        <end position="82"/>
    </location>
</feature>
<feature type="transmembrane region" description="Helical" evidence="1">
    <location>
        <begin position="124"/>
        <end position="146"/>
    </location>
</feature>
<keyword evidence="1" id="KW-0472">Membrane</keyword>
<proteinExistence type="predicted"/>
<sequence length="170" mass="18216">MSSTDYSWDEQTRADAGRLWAGGAATALVAAGVALVGVLVLHRVLQAPVISPGGLRQSADYAMVAFPIAAALVTLIATGLLHLLMATTPSASQFFTWIASLAMVLVVLQVFLGNEKLLTQVETAAFYLLIGVAIISPLLGVSRTAVRHHRHQAYREGNPAGHRQEPWTYR</sequence>
<reference evidence="3" key="1">
    <citation type="journal article" date="2019" name="Int. J. Syst. Evol. Microbiol.">
        <title>The Global Catalogue of Microorganisms (GCM) 10K type strain sequencing project: providing services to taxonomists for standard genome sequencing and annotation.</title>
        <authorList>
            <consortium name="The Broad Institute Genomics Platform"/>
            <consortium name="The Broad Institute Genome Sequencing Center for Infectious Disease"/>
            <person name="Wu L."/>
            <person name="Ma J."/>
        </authorList>
    </citation>
    <scope>NUCLEOTIDE SEQUENCE [LARGE SCALE GENOMIC DNA]</scope>
    <source>
        <strain evidence="3">JCM 17939</strain>
    </source>
</reference>
<name>A0ABP8TZ40_9ACTN</name>
<accession>A0ABP8TZ40</accession>
<evidence type="ECO:0000256" key="1">
    <source>
        <dbReference type="SAM" id="Phobius"/>
    </source>
</evidence>
<dbReference type="EMBL" id="BAABHK010000001">
    <property type="protein sequence ID" value="GAA4619703.1"/>
    <property type="molecule type" value="Genomic_DNA"/>
</dbReference>
<organism evidence="2 3">
    <name type="scientific">Actinoallomurus vinaceus</name>
    <dbReference type="NCBI Taxonomy" id="1080074"/>
    <lineage>
        <taxon>Bacteria</taxon>
        <taxon>Bacillati</taxon>
        <taxon>Actinomycetota</taxon>
        <taxon>Actinomycetes</taxon>
        <taxon>Streptosporangiales</taxon>
        <taxon>Thermomonosporaceae</taxon>
        <taxon>Actinoallomurus</taxon>
    </lineage>
</organism>
<dbReference type="Proteomes" id="UP001501442">
    <property type="component" value="Unassembled WGS sequence"/>
</dbReference>
<protein>
    <submittedName>
        <fullName evidence="2">DUF6069 family protein</fullName>
    </submittedName>
</protein>
<keyword evidence="1" id="KW-0812">Transmembrane</keyword>
<evidence type="ECO:0000313" key="2">
    <source>
        <dbReference type="EMBL" id="GAA4619703.1"/>
    </source>
</evidence>
<dbReference type="Pfam" id="PF19545">
    <property type="entry name" value="DUF6069"/>
    <property type="match status" value="1"/>
</dbReference>
<keyword evidence="1" id="KW-1133">Transmembrane helix</keyword>
<feature type="transmembrane region" description="Helical" evidence="1">
    <location>
        <begin position="20"/>
        <end position="41"/>
    </location>
</feature>
<keyword evidence="3" id="KW-1185">Reference proteome</keyword>
<feature type="transmembrane region" description="Helical" evidence="1">
    <location>
        <begin position="94"/>
        <end position="112"/>
    </location>
</feature>
<comment type="caution">
    <text evidence="2">The sequence shown here is derived from an EMBL/GenBank/DDBJ whole genome shotgun (WGS) entry which is preliminary data.</text>
</comment>
<gene>
    <name evidence="2" type="ORF">GCM10023196_000760</name>
</gene>
<evidence type="ECO:0000313" key="3">
    <source>
        <dbReference type="Proteomes" id="UP001501442"/>
    </source>
</evidence>
<dbReference type="RefSeq" id="WP_345428107.1">
    <property type="nucleotide sequence ID" value="NZ_BAABHK010000001.1"/>
</dbReference>